<dbReference type="InterPro" id="IPR021858">
    <property type="entry name" value="Fun_TF"/>
</dbReference>
<feature type="compositionally biased region" description="Polar residues" evidence="1">
    <location>
        <begin position="538"/>
        <end position="548"/>
    </location>
</feature>
<dbReference type="PANTHER" id="PTHR47784">
    <property type="entry name" value="STEROL UPTAKE CONTROL PROTEIN 2"/>
    <property type="match status" value="1"/>
</dbReference>
<dbReference type="eggNOG" id="ENOG502QRM1">
    <property type="taxonomic scope" value="Eukaryota"/>
</dbReference>
<dbReference type="PRINTS" id="PR00755">
    <property type="entry name" value="AFLATOXINBRP"/>
</dbReference>
<feature type="domain" description="Zn(2)-C6 fungal-type" evidence="2">
    <location>
        <begin position="39"/>
        <end position="69"/>
    </location>
</feature>
<reference evidence="4" key="1">
    <citation type="journal article" date="2014" name="Microb. Cell Fact.">
        <title>Exploiting Issatchenkia orientalis SD108 for succinic acid production.</title>
        <authorList>
            <person name="Xiao H."/>
            <person name="Shao Z."/>
            <person name="Jiang Y."/>
            <person name="Dole S."/>
            <person name="Zhao H."/>
        </authorList>
    </citation>
    <scope>NUCLEOTIDE SEQUENCE [LARGE SCALE GENOMIC DNA]</scope>
    <source>
        <strain evidence="4">SD108</strain>
    </source>
</reference>
<feature type="compositionally biased region" description="Low complexity" evidence="1">
    <location>
        <begin position="526"/>
        <end position="537"/>
    </location>
</feature>
<feature type="compositionally biased region" description="Polar residues" evidence="1">
    <location>
        <begin position="720"/>
        <end position="733"/>
    </location>
</feature>
<dbReference type="SUPFAM" id="SSF57701">
    <property type="entry name" value="Zn2/Cys6 DNA-binding domain"/>
    <property type="match status" value="1"/>
</dbReference>
<feature type="compositionally biased region" description="Polar residues" evidence="1">
    <location>
        <begin position="328"/>
        <end position="345"/>
    </location>
</feature>
<dbReference type="PROSITE" id="PS00463">
    <property type="entry name" value="ZN2_CY6_FUNGAL_1"/>
    <property type="match status" value="1"/>
</dbReference>
<dbReference type="InterPro" id="IPR053157">
    <property type="entry name" value="Sterol_Uptake_Regulator"/>
</dbReference>
<feature type="region of interest" description="Disordered" evidence="1">
    <location>
        <begin position="526"/>
        <end position="573"/>
    </location>
</feature>
<protein>
    <recommendedName>
        <fullName evidence="2">Zn(2)-C6 fungal-type domain-containing protein</fullName>
    </recommendedName>
</protein>
<dbReference type="AlphaFoldDB" id="A0A099P570"/>
<proteinExistence type="predicted"/>
<dbReference type="PROSITE" id="PS50048">
    <property type="entry name" value="ZN2_CY6_FUNGAL_2"/>
    <property type="match status" value="1"/>
</dbReference>
<feature type="compositionally biased region" description="Basic and acidic residues" evidence="1">
    <location>
        <begin position="237"/>
        <end position="248"/>
    </location>
</feature>
<evidence type="ECO:0000313" key="4">
    <source>
        <dbReference type="Proteomes" id="UP000029867"/>
    </source>
</evidence>
<feature type="region of interest" description="Disordered" evidence="1">
    <location>
        <begin position="315"/>
        <end position="345"/>
    </location>
</feature>
<dbReference type="InterPro" id="IPR036864">
    <property type="entry name" value="Zn2-C6_fun-type_DNA-bd_sf"/>
</dbReference>
<evidence type="ECO:0000256" key="1">
    <source>
        <dbReference type="SAM" id="MobiDB-lite"/>
    </source>
</evidence>
<accession>A0A099P570</accession>
<dbReference type="InterPro" id="IPR001138">
    <property type="entry name" value="Zn2Cys6_DnaBD"/>
</dbReference>
<sequence>MPSAYIYDTKNNTNDHLRITKSDKKATGKRKFHKKSRNGCTTCKRRRVKCDETKPICARCERMGIECVYLSAEVTSGHKENNTESTLKHPGAASLHKTESNKTPMATQIALDSLLQQQGQAPETPRDLPPPIPLGVSESLSNLLSMSPMTQLLQQCPLSPVSVPVATAQIGLQFLNSFPPEMQVKLFQQFQQLPPDKQQQLYQSLPMQMRASSENNSLQDSVLLDSLPKLNISRQQHQHDTQSIKHETQQQNEAFSTNTLPPLQSPSINSIAGVPNNLISEIIGDLANRKSNFPVGSNKIPTPQELAAQYQQRTMNNGSPEVGGPSISPDTITSSLPPITNGQTTISQQSSSLNMLDLRLMYHYTTKVWHTITDAGISDSKIWSDDIPLLAFKYPFLMHSVLAFSATHLSRNERGLDQCVTCHRAEALRLLREAVLEMSPENTDALVASALILIMDSLANASLPTSSSIKALPPSAWIFHVKGAATILTAVWPLSEKSRFYKFISVDLGDLGDIGYDLISGELANTSDSNENSRSSSVTCGDSQSTKLRSNKGHSLSDLARSSNDYKKPPKSKFSTIRCFDEEISDMFPVSLTSPYFPTLAYMAKLYSERDKSDFILRIFAFPALLDKRFLGLLINCDLSAMRIMRCYYRLLRNFTEQMKDKVWFLEGVSSVLPADVEQYAGGGGMHMMLDFLGGPATLDDDGNGENYVAKSAAQSGLLDTNNLPSASMNDNSLRYDGELNNDS</sequence>
<dbReference type="EMBL" id="JQFK01000011">
    <property type="protein sequence ID" value="KGK39176.1"/>
    <property type="molecule type" value="Genomic_DNA"/>
</dbReference>
<dbReference type="Pfam" id="PF00172">
    <property type="entry name" value="Zn_clus"/>
    <property type="match status" value="1"/>
</dbReference>
<dbReference type="CDD" id="cd00067">
    <property type="entry name" value="GAL4"/>
    <property type="match status" value="1"/>
</dbReference>
<evidence type="ECO:0000259" key="2">
    <source>
        <dbReference type="PROSITE" id="PS50048"/>
    </source>
</evidence>
<gene>
    <name evidence="3" type="ORF">JL09_g1604</name>
</gene>
<dbReference type="Proteomes" id="UP000029867">
    <property type="component" value="Unassembled WGS sequence"/>
</dbReference>
<dbReference type="VEuPathDB" id="FungiDB:C5L36_0A02350"/>
<feature type="region of interest" description="Disordered" evidence="1">
    <location>
        <begin position="78"/>
        <end position="101"/>
    </location>
</feature>
<dbReference type="Gene3D" id="4.10.240.10">
    <property type="entry name" value="Zn(2)-C6 fungal-type DNA-binding domain"/>
    <property type="match status" value="1"/>
</dbReference>
<dbReference type="PANTHER" id="PTHR47784:SF5">
    <property type="entry name" value="STEROL UPTAKE CONTROL PROTEIN 2"/>
    <property type="match status" value="1"/>
</dbReference>
<dbReference type="GO" id="GO:0001228">
    <property type="term" value="F:DNA-binding transcription activator activity, RNA polymerase II-specific"/>
    <property type="evidence" value="ECO:0007669"/>
    <property type="project" value="TreeGrafter"/>
</dbReference>
<feature type="region of interest" description="Disordered" evidence="1">
    <location>
        <begin position="720"/>
        <end position="744"/>
    </location>
</feature>
<dbReference type="GO" id="GO:0008270">
    <property type="term" value="F:zinc ion binding"/>
    <property type="evidence" value="ECO:0007669"/>
    <property type="project" value="InterPro"/>
</dbReference>
<dbReference type="SMART" id="SM00066">
    <property type="entry name" value="GAL4"/>
    <property type="match status" value="1"/>
</dbReference>
<evidence type="ECO:0000313" key="3">
    <source>
        <dbReference type="EMBL" id="KGK39176.1"/>
    </source>
</evidence>
<organism evidence="3 4">
    <name type="scientific">Pichia kudriavzevii</name>
    <name type="common">Yeast</name>
    <name type="synonym">Issatchenkia orientalis</name>
    <dbReference type="NCBI Taxonomy" id="4909"/>
    <lineage>
        <taxon>Eukaryota</taxon>
        <taxon>Fungi</taxon>
        <taxon>Dikarya</taxon>
        <taxon>Ascomycota</taxon>
        <taxon>Saccharomycotina</taxon>
        <taxon>Pichiomycetes</taxon>
        <taxon>Pichiales</taxon>
        <taxon>Pichiaceae</taxon>
        <taxon>Pichia</taxon>
    </lineage>
</organism>
<name>A0A099P570_PICKU</name>
<comment type="caution">
    <text evidence="3">The sequence shown here is derived from an EMBL/GenBank/DDBJ whole genome shotgun (WGS) entry which is preliminary data.</text>
</comment>
<dbReference type="Pfam" id="PF11951">
    <property type="entry name" value="Fungal_trans_2"/>
    <property type="match status" value="1"/>
</dbReference>
<dbReference type="HOGENOM" id="CLU_011669_0_0_1"/>
<feature type="region of interest" description="Disordered" evidence="1">
    <location>
        <begin position="233"/>
        <end position="268"/>
    </location>
</feature>
<feature type="compositionally biased region" description="Polar residues" evidence="1">
    <location>
        <begin position="249"/>
        <end position="268"/>
    </location>
</feature>